<comment type="similarity">
    <text evidence="1 5">Belongs to the NOP53 family.</text>
</comment>
<keyword evidence="3 5" id="KW-0690">Ribosome biogenesis</keyword>
<feature type="compositionally biased region" description="Basic residues" evidence="6">
    <location>
        <begin position="16"/>
        <end position="25"/>
    </location>
</feature>
<dbReference type="RefSeq" id="XP_060123726.1">
    <property type="nucleotide sequence ID" value="XM_060267743.1"/>
</dbReference>
<evidence type="ECO:0000256" key="1">
    <source>
        <dbReference type="ARBA" id="ARBA00008838"/>
    </source>
</evidence>
<organism evidence="7 8">
    <name type="scientific">Malassezia japonica</name>
    <dbReference type="NCBI Taxonomy" id="223818"/>
    <lineage>
        <taxon>Eukaryota</taxon>
        <taxon>Fungi</taxon>
        <taxon>Dikarya</taxon>
        <taxon>Basidiomycota</taxon>
        <taxon>Ustilaginomycotina</taxon>
        <taxon>Malasseziomycetes</taxon>
        <taxon>Malasseziales</taxon>
        <taxon>Malasseziaceae</taxon>
        <taxon>Malassezia</taxon>
    </lineage>
</organism>
<dbReference type="Pfam" id="PF07767">
    <property type="entry name" value="Nop53"/>
    <property type="match status" value="1"/>
</dbReference>
<feature type="region of interest" description="Disordered" evidence="6">
    <location>
        <begin position="255"/>
        <end position="323"/>
    </location>
</feature>
<dbReference type="GO" id="GO:0000027">
    <property type="term" value="P:ribosomal large subunit assembly"/>
    <property type="evidence" value="ECO:0007669"/>
    <property type="project" value="UniProtKB-UniRule"/>
</dbReference>
<dbReference type="GO" id="GO:0008097">
    <property type="term" value="F:5S rRNA binding"/>
    <property type="evidence" value="ECO:0007669"/>
    <property type="project" value="TreeGrafter"/>
</dbReference>
<gene>
    <name evidence="7" type="ORF">MJAP1_003820</name>
</gene>
<feature type="compositionally biased region" description="Basic and acidic residues" evidence="6">
    <location>
        <begin position="304"/>
        <end position="315"/>
    </location>
</feature>
<evidence type="ECO:0000313" key="7">
    <source>
        <dbReference type="EMBL" id="WFD40829.1"/>
    </source>
</evidence>
<evidence type="ECO:0000313" key="8">
    <source>
        <dbReference type="Proteomes" id="UP001217754"/>
    </source>
</evidence>
<evidence type="ECO:0000256" key="6">
    <source>
        <dbReference type="SAM" id="MobiDB-lite"/>
    </source>
</evidence>
<evidence type="ECO:0000256" key="2">
    <source>
        <dbReference type="ARBA" id="ARBA00018339"/>
    </source>
</evidence>
<keyword evidence="4 5" id="KW-0539">Nucleus</keyword>
<protein>
    <recommendedName>
        <fullName evidence="2 5">Ribosome biogenesis protein NOP53</fullName>
    </recommendedName>
</protein>
<evidence type="ECO:0000256" key="3">
    <source>
        <dbReference type="ARBA" id="ARBA00022517"/>
    </source>
</evidence>
<dbReference type="PANTHER" id="PTHR14211:SF7">
    <property type="entry name" value="RIBOSOME BIOGENESIS PROTEIN NOP53"/>
    <property type="match status" value="1"/>
</dbReference>
<dbReference type="Proteomes" id="UP001217754">
    <property type="component" value="Chromosome 8"/>
</dbReference>
<dbReference type="EMBL" id="CP119965">
    <property type="protein sequence ID" value="WFD40829.1"/>
    <property type="molecule type" value="Genomic_DNA"/>
</dbReference>
<comment type="subcellular location">
    <subcellularLocation>
        <location evidence="5">Nucleus</location>
        <location evidence="5">Nucleolus</location>
    </subcellularLocation>
    <subcellularLocation>
        <location evidence="5">Nucleus</location>
        <location evidence="5">Nucleoplasm</location>
    </subcellularLocation>
</comment>
<dbReference type="GeneID" id="85227471"/>
<dbReference type="InterPro" id="IPR011687">
    <property type="entry name" value="Nop53/GLTSCR2"/>
</dbReference>
<name>A0AAF0JC70_9BASI</name>
<comment type="function">
    <text evidence="5">May play a role in ribosome biogenesis.</text>
</comment>
<feature type="region of interest" description="Disordered" evidence="6">
    <location>
        <begin position="41"/>
        <end position="83"/>
    </location>
</feature>
<dbReference type="GO" id="GO:0006364">
    <property type="term" value="P:rRNA processing"/>
    <property type="evidence" value="ECO:0007669"/>
    <property type="project" value="TreeGrafter"/>
</dbReference>
<dbReference type="PANTHER" id="PTHR14211">
    <property type="entry name" value="GLIOMA SUPPRESSOR CANDIDATE REGION GENE 2"/>
    <property type="match status" value="1"/>
</dbReference>
<feature type="compositionally biased region" description="Basic and acidic residues" evidence="6">
    <location>
        <begin position="427"/>
        <end position="437"/>
    </location>
</feature>
<feature type="region of interest" description="Disordered" evidence="6">
    <location>
        <begin position="185"/>
        <end position="217"/>
    </location>
</feature>
<keyword evidence="8" id="KW-1185">Reference proteome</keyword>
<accession>A0AAF0JC70</accession>
<feature type="region of interest" description="Disordered" evidence="6">
    <location>
        <begin position="1"/>
        <end position="26"/>
    </location>
</feature>
<sequence>MTKAADRGRPAQYKQASRKGKHAWRKNIDLSATEAALEDIREQERAVGTPAHDQKNSQLFVEDRSGQETQLARQAREKRKLKSQEILEARSAVPAINQRARSSFQLDTQTPAGKAHAAGLPAKVKRRLRILASRPHEGQQGNTEIGSAGKLQSDAVLSSKHDLWSTPAAPKSDEWVSEAATNAILRPKSMTHEPLAPAKTAPAIPRPHAGMSYNPDFDAHESLLQSAIQKASEEEHEIQENAALRSQWRNIAQEPSTSTSHMGMPIDEPQEDNEEEEEEDDDEEAPHVKMPGRKSAAQRRREARSKEQFHQAEQRRRQRQQRAMVSELPGHLKRMRHLAQSRQALVDDRRARKLDRMQNQGMAGFRVGKHAVPEQRIDVQTGDELSESLRQLKPEGNLFWDRFQNLQARGLAEARRPVLPSRKLKTKQYDRHTFKRD</sequence>
<proteinExistence type="inferred from homology"/>
<dbReference type="GO" id="GO:0005654">
    <property type="term" value="C:nucleoplasm"/>
    <property type="evidence" value="ECO:0007669"/>
    <property type="project" value="UniProtKB-SubCell"/>
</dbReference>
<reference evidence="7" key="1">
    <citation type="submission" date="2023-03" db="EMBL/GenBank/DDBJ databases">
        <title>Mating type loci evolution in Malassezia.</title>
        <authorList>
            <person name="Coelho M.A."/>
        </authorList>
    </citation>
    <scope>NUCLEOTIDE SEQUENCE</scope>
    <source>
        <strain evidence="7">CBS 9431</strain>
    </source>
</reference>
<feature type="region of interest" description="Disordered" evidence="6">
    <location>
        <begin position="413"/>
        <end position="437"/>
    </location>
</feature>
<dbReference type="AlphaFoldDB" id="A0AAF0JC70"/>
<dbReference type="GO" id="GO:0005730">
    <property type="term" value="C:nucleolus"/>
    <property type="evidence" value="ECO:0007669"/>
    <property type="project" value="UniProtKB-SubCell"/>
</dbReference>
<feature type="compositionally biased region" description="Acidic residues" evidence="6">
    <location>
        <begin position="268"/>
        <end position="284"/>
    </location>
</feature>
<feature type="compositionally biased region" description="Basic residues" evidence="6">
    <location>
        <begin position="290"/>
        <end position="303"/>
    </location>
</feature>
<dbReference type="PIRSF" id="PIRSF017302">
    <property type="entry name" value="Gltscr2"/>
    <property type="match status" value="1"/>
</dbReference>
<evidence type="ECO:0000256" key="5">
    <source>
        <dbReference type="PIRNR" id="PIRNR017302"/>
    </source>
</evidence>
<evidence type="ECO:0000256" key="4">
    <source>
        <dbReference type="ARBA" id="ARBA00023242"/>
    </source>
</evidence>